<organism evidence="1 2">
    <name type="scientific">Cohnella candidum</name>
    <dbReference type="NCBI Taxonomy" id="2674991"/>
    <lineage>
        <taxon>Bacteria</taxon>
        <taxon>Bacillati</taxon>
        <taxon>Bacillota</taxon>
        <taxon>Bacilli</taxon>
        <taxon>Bacillales</taxon>
        <taxon>Paenibacillaceae</taxon>
        <taxon>Cohnella</taxon>
    </lineage>
</organism>
<dbReference type="KEGG" id="coh:EAV92_11655"/>
<dbReference type="EMBL" id="CP033433">
    <property type="protein sequence ID" value="AYQ73165.1"/>
    <property type="molecule type" value="Genomic_DNA"/>
</dbReference>
<keyword evidence="2" id="KW-1185">Reference proteome</keyword>
<dbReference type="AlphaFoldDB" id="A0A3G3JY44"/>
<name>A0A3G3JY44_9BACL</name>
<accession>A0A3G3JY44</accession>
<proteinExistence type="predicted"/>
<sequence>MTAIPVRVTAVAATDRGLSASARMAVMTLTAARAAGGASRNASDVPDVDENDEAHGIQYEHIADYGKQSPLYAVGTAAIDDHVASDQLPGLAEDVMGGTMLMMLMGVVHGKHESFSFLNDGGNLYIIVM</sequence>
<dbReference type="Proteomes" id="UP000269097">
    <property type="component" value="Chromosome"/>
</dbReference>
<evidence type="ECO:0000313" key="2">
    <source>
        <dbReference type="Proteomes" id="UP000269097"/>
    </source>
</evidence>
<evidence type="ECO:0000313" key="1">
    <source>
        <dbReference type="EMBL" id="AYQ73165.1"/>
    </source>
</evidence>
<reference evidence="1 2" key="1">
    <citation type="submission" date="2018-10" db="EMBL/GenBank/DDBJ databases">
        <title>Genome Sequence of Cohnella sp.</title>
        <authorList>
            <person name="Srinivasan S."/>
            <person name="Kim M.K."/>
        </authorList>
    </citation>
    <scope>NUCLEOTIDE SEQUENCE [LARGE SCALE GENOMIC DNA]</scope>
    <source>
        <strain evidence="1 2">18JY8-7</strain>
    </source>
</reference>
<protein>
    <submittedName>
        <fullName evidence="1">Uncharacterized protein</fullName>
    </submittedName>
</protein>
<gene>
    <name evidence="1" type="ORF">EAV92_11655</name>
</gene>